<name>A0A0G0BA05_9BACT</name>
<evidence type="ECO:0000313" key="1">
    <source>
        <dbReference type="EMBL" id="KKP66263.1"/>
    </source>
</evidence>
<dbReference type="SUPFAM" id="SSF53474">
    <property type="entry name" value="alpha/beta-Hydrolases"/>
    <property type="match status" value="1"/>
</dbReference>
<dbReference type="PANTHER" id="PTHR15394:SF3">
    <property type="entry name" value="SERINE HYDROLASE RBBP9"/>
    <property type="match status" value="1"/>
</dbReference>
<accession>A0A0G0BA05</accession>
<dbReference type="GO" id="GO:0016787">
    <property type="term" value="F:hydrolase activity"/>
    <property type="evidence" value="ECO:0007669"/>
    <property type="project" value="InterPro"/>
</dbReference>
<dbReference type="AlphaFoldDB" id="A0A0G0BA05"/>
<dbReference type="PANTHER" id="PTHR15394">
    <property type="entry name" value="SERINE HYDROLASE RBBP9"/>
    <property type="match status" value="1"/>
</dbReference>
<evidence type="ECO:0000313" key="2">
    <source>
        <dbReference type="Proteomes" id="UP000034952"/>
    </source>
</evidence>
<dbReference type="Proteomes" id="UP000034952">
    <property type="component" value="Unassembled WGS sequence"/>
</dbReference>
<sequence>MKKVYLIHGFEGSPNGGWRPYLMGELEKQDIYSFALSMPTPDKPIVSEWLSEIKHYVDRDINDDVYLVGHSLGGTAILRYLEQFNSHNIKGVIIVSAPCMRTEVNKKIWSFLETNFDWSVIKKSIQNVIVIHGSNELNGELIIIPNGKHLNGSAGYTQLPEALLAVLKIIK</sequence>
<dbReference type="Pfam" id="PF06821">
    <property type="entry name" value="Ser_hydrolase"/>
    <property type="match status" value="1"/>
</dbReference>
<protein>
    <recommendedName>
        <fullName evidence="3">Esterase</fullName>
    </recommendedName>
</protein>
<dbReference type="InterPro" id="IPR029058">
    <property type="entry name" value="AB_hydrolase_fold"/>
</dbReference>
<reference evidence="1 2" key="1">
    <citation type="journal article" date="2015" name="Nature">
        <title>rRNA introns, odd ribosomes, and small enigmatic genomes across a large radiation of phyla.</title>
        <authorList>
            <person name="Brown C.T."/>
            <person name="Hug L.A."/>
            <person name="Thomas B.C."/>
            <person name="Sharon I."/>
            <person name="Castelle C.J."/>
            <person name="Singh A."/>
            <person name="Wilkins M.J."/>
            <person name="Williams K.H."/>
            <person name="Banfield J.F."/>
        </authorList>
    </citation>
    <scope>NUCLEOTIDE SEQUENCE [LARGE SCALE GENOMIC DNA]</scope>
</reference>
<dbReference type="EMBL" id="LBPY01000010">
    <property type="protein sequence ID" value="KKP66263.1"/>
    <property type="molecule type" value="Genomic_DNA"/>
</dbReference>
<comment type="caution">
    <text evidence="1">The sequence shown here is derived from an EMBL/GenBank/DDBJ whole genome shotgun (WGS) entry which is preliminary data.</text>
</comment>
<proteinExistence type="predicted"/>
<gene>
    <name evidence="1" type="ORF">UR64_C0010G0028</name>
</gene>
<evidence type="ECO:0008006" key="3">
    <source>
        <dbReference type="Google" id="ProtNLM"/>
    </source>
</evidence>
<organism evidence="1 2">
    <name type="scientific">Candidatus Nomurabacteria bacterium GW2011_GWE1_35_16</name>
    <dbReference type="NCBI Taxonomy" id="1618761"/>
    <lineage>
        <taxon>Bacteria</taxon>
        <taxon>Candidatus Nomuraibacteriota</taxon>
    </lineage>
</organism>
<dbReference type="Gene3D" id="3.40.50.1820">
    <property type="entry name" value="alpha/beta hydrolase"/>
    <property type="match status" value="1"/>
</dbReference>
<dbReference type="InterPro" id="IPR010662">
    <property type="entry name" value="RBBP9/YdeN"/>
</dbReference>